<sequence>MENNQEGDDIPEEVTYDMVSRLTQEKKNVYPPPFHKLSHIDDRCSFSRKAETEVETLQASLEKSEKKIRQAKRNKEKSIKEFKTYNKKRARYRAWKEITDRYSRQESQALAQAIQTRLPREIRDLIYEQYWLPLKEDENGGLVRLNCTLFGLHFFPCDENAKDCLHNTAECSCFDNGDMFPTAMLAAYVGAQVAREACVTLTQLKTFSPSTFLCRDRCPHKNYTVQIEDLEELVERDFLRVGIPLRDVCVDNIKIWMNWRGKDLFGVDDDDDDALPPPARAVFNNVFNEYDCRRLRPLSRSKVAHVKQQLTSLLRFRFPTRLRVIFIFRFLEHQECYVCSYAEAERFFELFRDVYFELVERGCWQIYGIFGRDHEDGYTKYTLNPLRDYYRLPLAEYREKYNRHQCTEEEHENRVWEDEEGEEAENVGHGEETLLEEVSKIG</sequence>
<accession>A0A2V1E0M0</accession>
<evidence type="ECO:0000256" key="1">
    <source>
        <dbReference type="SAM" id="Coils"/>
    </source>
</evidence>
<evidence type="ECO:0000313" key="3">
    <source>
        <dbReference type="EMBL" id="PVI03836.1"/>
    </source>
</evidence>
<evidence type="ECO:0000313" key="4">
    <source>
        <dbReference type="Proteomes" id="UP000244855"/>
    </source>
</evidence>
<feature type="compositionally biased region" description="Basic and acidic residues" evidence="2">
    <location>
        <begin position="426"/>
        <end position="442"/>
    </location>
</feature>
<evidence type="ECO:0000256" key="2">
    <source>
        <dbReference type="SAM" id="MobiDB-lite"/>
    </source>
</evidence>
<dbReference type="AlphaFoldDB" id="A0A2V1E0M0"/>
<protein>
    <submittedName>
        <fullName evidence="3">Uncharacterized protein</fullName>
    </submittedName>
</protein>
<name>A0A2V1E0M0_9PLEO</name>
<keyword evidence="1" id="KW-0175">Coiled coil</keyword>
<dbReference type="OrthoDB" id="3763466at2759"/>
<feature type="coiled-coil region" evidence="1">
    <location>
        <begin position="47"/>
        <end position="88"/>
    </location>
</feature>
<gene>
    <name evidence="3" type="ORF">DM02DRAFT_625540</name>
</gene>
<dbReference type="EMBL" id="KZ805327">
    <property type="protein sequence ID" value="PVI03836.1"/>
    <property type="molecule type" value="Genomic_DNA"/>
</dbReference>
<keyword evidence="4" id="KW-1185">Reference proteome</keyword>
<dbReference type="Proteomes" id="UP000244855">
    <property type="component" value="Unassembled WGS sequence"/>
</dbReference>
<feature type="region of interest" description="Disordered" evidence="2">
    <location>
        <begin position="412"/>
        <end position="442"/>
    </location>
</feature>
<proteinExistence type="predicted"/>
<reference evidence="3 4" key="1">
    <citation type="journal article" date="2018" name="Sci. Rep.">
        <title>Comparative genomics provides insights into the lifestyle and reveals functional heterogeneity of dark septate endophytic fungi.</title>
        <authorList>
            <person name="Knapp D.G."/>
            <person name="Nemeth J.B."/>
            <person name="Barry K."/>
            <person name="Hainaut M."/>
            <person name="Henrissat B."/>
            <person name="Johnson J."/>
            <person name="Kuo A."/>
            <person name="Lim J.H.P."/>
            <person name="Lipzen A."/>
            <person name="Nolan M."/>
            <person name="Ohm R.A."/>
            <person name="Tamas L."/>
            <person name="Grigoriev I.V."/>
            <person name="Spatafora J.W."/>
            <person name="Nagy L.G."/>
            <person name="Kovacs G.M."/>
        </authorList>
    </citation>
    <scope>NUCLEOTIDE SEQUENCE [LARGE SCALE GENOMIC DNA]</scope>
    <source>
        <strain evidence="3 4">DSE2036</strain>
    </source>
</reference>
<organism evidence="3 4">
    <name type="scientific">Periconia macrospinosa</name>
    <dbReference type="NCBI Taxonomy" id="97972"/>
    <lineage>
        <taxon>Eukaryota</taxon>
        <taxon>Fungi</taxon>
        <taxon>Dikarya</taxon>
        <taxon>Ascomycota</taxon>
        <taxon>Pezizomycotina</taxon>
        <taxon>Dothideomycetes</taxon>
        <taxon>Pleosporomycetidae</taxon>
        <taxon>Pleosporales</taxon>
        <taxon>Massarineae</taxon>
        <taxon>Periconiaceae</taxon>
        <taxon>Periconia</taxon>
    </lineage>
</organism>